<keyword evidence="3" id="KW-1185">Reference proteome</keyword>
<keyword evidence="1" id="KW-0472">Membrane</keyword>
<dbReference type="AlphaFoldDB" id="A0A7I7YIN0"/>
<organism evidence="2 3">
    <name type="scientific">Mycobacterium conspicuum</name>
    <dbReference type="NCBI Taxonomy" id="44010"/>
    <lineage>
        <taxon>Bacteria</taxon>
        <taxon>Bacillati</taxon>
        <taxon>Actinomycetota</taxon>
        <taxon>Actinomycetes</taxon>
        <taxon>Mycobacteriales</taxon>
        <taxon>Mycobacteriaceae</taxon>
        <taxon>Mycobacterium</taxon>
    </lineage>
</organism>
<dbReference type="EMBL" id="AP022613">
    <property type="protein sequence ID" value="BBZ41519.1"/>
    <property type="molecule type" value="Genomic_DNA"/>
</dbReference>
<gene>
    <name evidence="2" type="ORF">MCNS_45820</name>
</gene>
<feature type="transmembrane region" description="Helical" evidence="1">
    <location>
        <begin position="12"/>
        <end position="35"/>
    </location>
</feature>
<reference evidence="2 3" key="1">
    <citation type="journal article" date="2019" name="Emerg. Microbes Infect.">
        <title>Comprehensive subspecies identification of 175 nontuberculous mycobacteria species based on 7547 genomic profiles.</title>
        <authorList>
            <person name="Matsumoto Y."/>
            <person name="Kinjo T."/>
            <person name="Motooka D."/>
            <person name="Nabeya D."/>
            <person name="Jung N."/>
            <person name="Uechi K."/>
            <person name="Horii T."/>
            <person name="Iida T."/>
            <person name="Fujita J."/>
            <person name="Nakamura S."/>
        </authorList>
    </citation>
    <scope>NUCLEOTIDE SEQUENCE [LARGE SCALE GENOMIC DNA]</scope>
    <source>
        <strain evidence="2 3">JCM 14738</strain>
    </source>
</reference>
<accession>A0A7I7YIN0</accession>
<evidence type="ECO:0000256" key="1">
    <source>
        <dbReference type="SAM" id="Phobius"/>
    </source>
</evidence>
<proteinExistence type="predicted"/>
<protein>
    <submittedName>
        <fullName evidence="2">Uncharacterized protein</fullName>
    </submittedName>
</protein>
<sequence>MNESDKKRRRALMVFQIFIYGYLALQFGIQMYMYATRNW</sequence>
<keyword evidence="1" id="KW-1133">Transmembrane helix</keyword>
<evidence type="ECO:0000313" key="3">
    <source>
        <dbReference type="Proteomes" id="UP000467385"/>
    </source>
</evidence>
<evidence type="ECO:0000313" key="2">
    <source>
        <dbReference type="EMBL" id="BBZ41519.1"/>
    </source>
</evidence>
<name>A0A7I7YIN0_9MYCO</name>
<keyword evidence="1" id="KW-0812">Transmembrane</keyword>
<dbReference type="Proteomes" id="UP000467385">
    <property type="component" value="Chromosome"/>
</dbReference>